<evidence type="ECO:0000256" key="3">
    <source>
        <dbReference type="ARBA" id="ARBA00022980"/>
    </source>
</evidence>
<comment type="subcellular location">
    <subcellularLocation>
        <location evidence="1">Mitochondrion</location>
    </subcellularLocation>
</comment>
<evidence type="ECO:0000256" key="5">
    <source>
        <dbReference type="ARBA" id="ARBA00023274"/>
    </source>
</evidence>
<name>A0AAN7WQA1_9PEZI</name>
<feature type="compositionally biased region" description="Basic and acidic residues" evidence="8">
    <location>
        <begin position="38"/>
        <end position="50"/>
    </location>
</feature>
<organism evidence="10 11">
    <name type="scientific">Elasticomyces elasticus</name>
    <dbReference type="NCBI Taxonomy" id="574655"/>
    <lineage>
        <taxon>Eukaryota</taxon>
        <taxon>Fungi</taxon>
        <taxon>Dikarya</taxon>
        <taxon>Ascomycota</taxon>
        <taxon>Pezizomycotina</taxon>
        <taxon>Dothideomycetes</taxon>
        <taxon>Dothideomycetidae</taxon>
        <taxon>Mycosphaerellales</taxon>
        <taxon>Teratosphaeriaceae</taxon>
        <taxon>Elasticomyces</taxon>
    </lineage>
</organism>
<dbReference type="Pfam" id="PF00177">
    <property type="entry name" value="Ribosomal_S7"/>
    <property type="match status" value="1"/>
</dbReference>
<dbReference type="GO" id="GO:0005739">
    <property type="term" value="C:mitochondrion"/>
    <property type="evidence" value="ECO:0007669"/>
    <property type="project" value="UniProtKB-SubCell"/>
</dbReference>
<proteinExistence type="inferred from homology"/>
<dbReference type="PANTHER" id="PTHR11205">
    <property type="entry name" value="RIBOSOMAL PROTEIN S7"/>
    <property type="match status" value="1"/>
</dbReference>
<dbReference type="AlphaFoldDB" id="A0AAN7WQA1"/>
<dbReference type="InterPro" id="IPR023798">
    <property type="entry name" value="Ribosomal_uS7_dom"/>
</dbReference>
<evidence type="ECO:0000256" key="8">
    <source>
        <dbReference type="SAM" id="MobiDB-lite"/>
    </source>
</evidence>
<dbReference type="EMBL" id="JAVRQU010000002">
    <property type="protein sequence ID" value="KAK5706252.1"/>
    <property type="molecule type" value="Genomic_DNA"/>
</dbReference>
<dbReference type="InterPro" id="IPR000235">
    <property type="entry name" value="Ribosomal_uS7"/>
</dbReference>
<sequence>MPSAMNPIPTMRALAFRPRPASSFRPVVGVKRTCRSFADGRSDKLPEAAKTENSGPNMQQQEHVSEEAAKMAEITGGSGPDMSVGTPVQEILAEEKDERKHAPQVMKDSIKAGNQGAQNSKPSTSRPFSTMARRRAAENMTSGMVGGEALPTSMLPSVEQRALYAQHQAQPLAPEIVQEEKKGHKFPLPALPLPPNGNKDHRYDPVVSQVTNLLMRDGKKSVAQRNMAVILSTLRTAPPPTYSKARPLLPGAPPAGHLPLHPVLYLTLAIDSIAPLLRIRSQRGAAGGGVALQIPVPLGLRQRRRTAFTWILDAASKRKSRGSGNDQFAGRVAEEIIAVIEGRSGVWEKRAAVHRLGTTARSNLTFGNRGARR</sequence>
<evidence type="ECO:0000256" key="7">
    <source>
        <dbReference type="ARBA" id="ARBA00039306"/>
    </source>
</evidence>
<evidence type="ECO:0000313" key="10">
    <source>
        <dbReference type="EMBL" id="KAK5706252.1"/>
    </source>
</evidence>
<comment type="function">
    <text evidence="6">Component of the mitochondrial ribosome (mitoribosome), a dedicated translation machinery responsible for the synthesis of mitochondrial genome-encoded proteins, including at least some of the essential transmembrane subunits of the mitochondrial respiratory chain. The mitoribosomes are attached to the mitochondrial inner membrane and translation products are cotranslationally integrated into the membrane.</text>
</comment>
<dbReference type="GO" id="GO:1990904">
    <property type="term" value="C:ribonucleoprotein complex"/>
    <property type="evidence" value="ECO:0007669"/>
    <property type="project" value="UniProtKB-KW"/>
</dbReference>
<evidence type="ECO:0000256" key="6">
    <source>
        <dbReference type="ARBA" id="ARBA00037226"/>
    </source>
</evidence>
<dbReference type="InterPro" id="IPR036823">
    <property type="entry name" value="Ribosomal_uS7_dom_sf"/>
</dbReference>
<feature type="region of interest" description="Disordered" evidence="8">
    <location>
        <begin position="97"/>
        <end position="129"/>
    </location>
</feature>
<dbReference type="GO" id="GO:0006412">
    <property type="term" value="P:translation"/>
    <property type="evidence" value="ECO:0007669"/>
    <property type="project" value="InterPro"/>
</dbReference>
<evidence type="ECO:0000256" key="1">
    <source>
        <dbReference type="ARBA" id="ARBA00004173"/>
    </source>
</evidence>
<feature type="domain" description="Small ribosomal subunit protein uS7" evidence="9">
    <location>
        <begin position="201"/>
        <end position="361"/>
    </location>
</feature>
<comment type="caution">
    <text evidence="10">The sequence shown here is derived from an EMBL/GenBank/DDBJ whole genome shotgun (WGS) entry which is preliminary data.</text>
</comment>
<feature type="compositionally biased region" description="Polar residues" evidence="8">
    <location>
        <begin position="115"/>
        <end position="128"/>
    </location>
</feature>
<dbReference type="Gene3D" id="1.10.455.10">
    <property type="entry name" value="Ribosomal protein S7 domain"/>
    <property type="match status" value="1"/>
</dbReference>
<gene>
    <name evidence="10" type="ORF">LTR97_001239</name>
</gene>
<accession>A0AAN7WQA1</accession>
<evidence type="ECO:0000256" key="2">
    <source>
        <dbReference type="ARBA" id="ARBA00007151"/>
    </source>
</evidence>
<dbReference type="FunFam" id="1.10.455.10:FF:000006">
    <property type="entry name" value="37S ribosomal protein S7, mitochondrial"/>
    <property type="match status" value="1"/>
</dbReference>
<dbReference type="Proteomes" id="UP001310594">
    <property type="component" value="Unassembled WGS sequence"/>
</dbReference>
<dbReference type="InterPro" id="IPR047988">
    <property type="entry name" value="Ribosomal_uS7m_fungi"/>
</dbReference>
<dbReference type="GO" id="GO:0005840">
    <property type="term" value="C:ribosome"/>
    <property type="evidence" value="ECO:0007669"/>
    <property type="project" value="UniProtKB-KW"/>
</dbReference>
<keyword evidence="3" id="KW-0689">Ribosomal protein</keyword>
<evidence type="ECO:0000256" key="4">
    <source>
        <dbReference type="ARBA" id="ARBA00023128"/>
    </source>
</evidence>
<protein>
    <recommendedName>
        <fullName evidence="7">Small ribosomal subunit protein uS7m</fullName>
    </recommendedName>
</protein>
<reference evidence="10" key="1">
    <citation type="submission" date="2023-08" db="EMBL/GenBank/DDBJ databases">
        <title>Black Yeasts Isolated from many extreme environments.</title>
        <authorList>
            <person name="Coleine C."/>
            <person name="Stajich J.E."/>
            <person name="Selbmann L."/>
        </authorList>
    </citation>
    <scope>NUCLEOTIDE SEQUENCE</scope>
    <source>
        <strain evidence="10">CCFEE 5810</strain>
    </source>
</reference>
<keyword evidence="5" id="KW-0687">Ribonucleoprotein</keyword>
<keyword evidence="4" id="KW-0496">Mitochondrion</keyword>
<feature type="region of interest" description="Disordered" evidence="8">
    <location>
        <begin position="38"/>
        <end position="66"/>
    </location>
</feature>
<dbReference type="CDD" id="cd14868">
    <property type="entry name" value="uS7_Mitochondria_Fungi"/>
    <property type="match status" value="1"/>
</dbReference>
<comment type="similarity">
    <text evidence="2">Belongs to the universal ribosomal protein uS7 family.</text>
</comment>
<dbReference type="SUPFAM" id="SSF47973">
    <property type="entry name" value="Ribosomal protein S7"/>
    <property type="match status" value="1"/>
</dbReference>
<evidence type="ECO:0000259" key="9">
    <source>
        <dbReference type="Pfam" id="PF00177"/>
    </source>
</evidence>
<evidence type="ECO:0000313" key="11">
    <source>
        <dbReference type="Proteomes" id="UP001310594"/>
    </source>
</evidence>
<feature type="compositionally biased region" description="Polar residues" evidence="8">
    <location>
        <begin position="51"/>
        <end position="62"/>
    </location>
</feature>